<evidence type="ECO:0000313" key="3">
    <source>
        <dbReference type="Proteomes" id="UP000183015"/>
    </source>
</evidence>
<keyword evidence="3" id="KW-1185">Reference proteome</keyword>
<reference evidence="3" key="1">
    <citation type="submission" date="2016-10" db="EMBL/GenBank/DDBJ databases">
        <authorList>
            <person name="Varghese N."/>
        </authorList>
    </citation>
    <scope>NUCLEOTIDE SEQUENCE [LARGE SCALE GENOMIC DNA]</scope>
    <source>
        <strain evidence="3">DSM 45096 / BCRC 16803 / CGMCC 4.1857 / CIP 109030 / JCM 12277 / KCTC 19219 / NBRC 100920 / 33214</strain>
    </source>
</reference>
<dbReference type="EMBL" id="FOAZ01000027">
    <property type="protein sequence ID" value="SEM41881.1"/>
    <property type="molecule type" value="Genomic_DNA"/>
</dbReference>
<name>A0A1H7Y7J6_STRJI</name>
<dbReference type="eggNOG" id="ENOG5031H4V">
    <property type="taxonomic scope" value="Bacteria"/>
</dbReference>
<sequence>MSETEPPVQVGPYADDHQYRLISFCGAHHVPMSRSQFEERMAEDYPGEDPYDSELVAWTDHPGEWPGE</sequence>
<dbReference type="Proteomes" id="UP000183015">
    <property type="component" value="Unassembled WGS sequence"/>
</dbReference>
<proteinExistence type="predicted"/>
<evidence type="ECO:0000256" key="1">
    <source>
        <dbReference type="SAM" id="MobiDB-lite"/>
    </source>
</evidence>
<protein>
    <submittedName>
        <fullName evidence="2">Uncharacterized protein</fullName>
    </submittedName>
</protein>
<dbReference type="AlphaFoldDB" id="A0A1H7Y7J6"/>
<organism evidence="2 3">
    <name type="scientific">Streptacidiphilus jiangxiensis</name>
    <dbReference type="NCBI Taxonomy" id="235985"/>
    <lineage>
        <taxon>Bacteria</taxon>
        <taxon>Bacillati</taxon>
        <taxon>Actinomycetota</taxon>
        <taxon>Actinomycetes</taxon>
        <taxon>Kitasatosporales</taxon>
        <taxon>Streptomycetaceae</taxon>
        <taxon>Streptacidiphilus</taxon>
    </lineage>
</organism>
<feature type="region of interest" description="Disordered" evidence="1">
    <location>
        <begin position="43"/>
        <end position="68"/>
    </location>
</feature>
<dbReference type="RefSeq" id="WP_042456033.1">
    <property type="nucleotide sequence ID" value="NZ_BBPN01000039.1"/>
</dbReference>
<dbReference type="OrthoDB" id="3855020at2"/>
<evidence type="ECO:0000313" key="2">
    <source>
        <dbReference type="EMBL" id="SEM41881.1"/>
    </source>
</evidence>
<gene>
    <name evidence="2" type="ORF">SAMN05414137_12734</name>
</gene>
<accession>A0A1H7Y7J6</accession>